<comment type="caution">
    <text evidence="2">The sequence shown here is derived from an EMBL/GenBank/DDBJ whole genome shotgun (WGS) entry which is preliminary data.</text>
</comment>
<dbReference type="InterPro" id="IPR000825">
    <property type="entry name" value="SUF_FeS_clus_asmbl_SufBD_core"/>
</dbReference>
<accession>A0A0G0WX84</accession>
<dbReference type="Proteomes" id="UP000034163">
    <property type="component" value="Unassembled WGS sequence"/>
</dbReference>
<dbReference type="InterPro" id="IPR055346">
    <property type="entry name" value="Fe-S_cluster_assembly_SufBD"/>
</dbReference>
<evidence type="ECO:0000313" key="2">
    <source>
        <dbReference type="EMBL" id="KKS17350.1"/>
    </source>
</evidence>
<gene>
    <name evidence="2" type="ORF">UU72_C0003G0011</name>
</gene>
<evidence type="ECO:0000313" key="3">
    <source>
        <dbReference type="Proteomes" id="UP000034163"/>
    </source>
</evidence>
<feature type="domain" description="SUF system FeS cluster assembly SufBD core" evidence="1">
    <location>
        <begin position="34"/>
        <end position="173"/>
    </location>
</feature>
<reference evidence="2 3" key="1">
    <citation type="journal article" date="2015" name="Nature">
        <title>rRNA introns, odd ribosomes, and small enigmatic genomes across a large radiation of phyla.</title>
        <authorList>
            <person name="Brown C.T."/>
            <person name="Hug L.A."/>
            <person name="Thomas B.C."/>
            <person name="Sharon I."/>
            <person name="Castelle C.J."/>
            <person name="Singh A."/>
            <person name="Wilkins M.J."/>
            <person name="Williams K.H."/>
            <person name="Banfield J.F."/>
        </authorList>
    </citation>
    <scope>NUCLEOTIDE SEQUENCE [LARGE SCALE GENOMIC DNA]</scope>
</reference>
<dbReference type="AlphaFoldDB" id="A0A0G0WX84"/>
<dbReference type="EMBL" id="LCBS01000003">
    <property type="protein sequence ID" value="KKS17350.1"/>
    <property type="molecule type" value="Genomic_DNA"/>
</dbReference>
<evidence type="ECO:0000259" key="1">
    <source>
        <dbReference type="Pfam" id="PF01458"/>
    </source>
</evidence>
<protein>
    <submittedName>
        <fullName evidence="2">SufBD protein</fullName>
    </submittedName>
</protein>
<organism evidence="2 3">
    <name type="scientific">candidate division WWE3 bacterium GW2011_GWB1_41_6</name>
    <dbReference type="NCBI Taxonomy" id="1619112"/>
    <lineage>
        <taxon>Bacteria</taxon>
        <taxon>Katanobacteria</taxon>
    </lineage>
</organism>
<dbReference type="PANTHER" id="PTHR43575">
    <property type="entry name" value="PROTEIN ABCI7, CHLOROPLASTIC"/>
    <property type="match status" value="1"/>
</dbReference>
<dbReference type="PANTHER" id="PTHR43575:SF1">
    <property type="entry name" value="PROTEIN ABCI7, CHLOROPLASTIC"/>
    <property type="match status" value="1"/>
</dbReference>
<dbReference type="Pfam" id="PF01458">
    <property type="entry name" value="SUFBD_core"/>
    <property type="match status" value="1"/>
</dbReference>
<name>A0A0G0WX84_UNCKA</name>
<dbReference type="InterPro" id="IPR037284">
    <property type="entry name" value="SUF_FeS_clus_asmbl_SufBD_sf"/>
</dbReference>
<dbReference type="SUPFAM" id="SSF101960">
    <property type="entry name" value="Stabilizer of iron transporter SufD"/>
    <property type="match status" value="1"/>
</dbReference>
<sequence length="198" mass="22218">MKTELLKVKEDTVITVTADTRFVLDFEEFTSEKRYSVDLRFEKEGVEAELIALYTLGNGEKLDLTTVSSHMVPHTSCVARVKGVLSEGSESIYVGKIIIDKNAQQTSSFLEDNVLVTGENVVNKSSPNLQIDANDVKASHGATTGRISENEIFYLMSRGLSHTEAQDIIIRGFFEEIISKIENEEVKKKIYERLSYSK</sequence>
<proteinExistence type="predicted"/>
<dbReference type="GO" id="GO:0016226">
    <property type="term" value="P:iron-sulfur cluster assembly"/>
    <property type="evidence" value="ECO:0007669"/>
    <property type="project" value="InterPro"/>
</dbReference>